<organism evidence="2 3">
    <name type="scientific">Candidatus Sungiibacteriota bacterium</name>
    <dbReference type="NCBI Taxonomy" id="2750080"/>
    <lineage>
        <taxon>Bacteria</taxon>
        <taxon>Candidatus Sungiibacteriota</taxon>
    </lineage>
</organism>
<dbReference type="AlphaFoldDB" id="A0A932YY03"/>
<dbReference type="Pfam" id="PF13524">
    <property type="entry name" value="Glyco_trans_1_2"/>
    <property type="match status" value="1"/>
</dbReference>
<comment type="caution">
    <text evidence="2">The sequence shown here is derived from an EMBL/GenBank/DDBJ whole genome shotgun (WGS) entry which is preliminary data.</text>
</comment>
<feature type="domain" description="Spore protein YkvP/CgeB glycosyl transferase-like" evidence="1">
    <location>
        <begin position="242"/>
        <end position="367"/>
    </location>
</feature>
<dbReference type="EMBL" id="JACQMJ010000008">
    <property type="protein sequence ID" value="MBI4132336.1"/>
    <property type="molecule type" value="Genomic_DNA"/>
</dbReference>
<gene>
    <name evidence="2" type="ORF">HY474_01755</name>
</gene>
<evidence type="ECO:0000313" key="2">
    <source>
        <dbReference type="EMBL" id="MBI4132336.1"/>
    </source>
</evidence>
<proteinExistence type="predicted"/>
<dbReference type="Proteomes" id="UP000704960">
    <property type="component" value="Unassembled WGS sequence"/>
</dbReference>
<evidence type="ECO:0000259" key="1">
    <source>
        <dbReference type="Pfam" id="PF13524"/>
    </source>
</evidence>
<protein>
    <submittedName>
        <fullName evidence="2">Glycosyltransferase family 1 protein</fullName>
    </submittedName>
</protein>
<sequence>MTIRRLLIVPADALVEREPAHPAAALVSRALKSAKRRIFGMPSVYNSEIQRYGDIPAILGQENTFILGRTYPHLHIAPPPPACPYPSCHATPAGTIITERQLEPILPNVDAVLVSVQAGARGALARASARRRGIPVAILDASDHQSIYKARNISAELTCGLEAGPDFDLYFKENLPLGYQTEIVLPLAPAPLRPEVYQFRALPKAVDIFYSGKMRGHGQPDGTAVIELIRQNFPAAELVDHKTHGTFLTLRDYWDGLSAARLALSPSRFDWDSFRHCESALAPGTALIAPKPYVETIGPPLMDGVNAVLYDTEFRDGWFYLKKAQDLVDKIRHYLAHPAEREAMADRWAADVLAGHTVRARSQYILDRMTGII</sequence>
<name>A0A932YY03_9BACT</name>
<accession>A0A932YY03</accession>
<evidence type="ECO:0000313" key="3">
    <source>
        <dbReference type="Proteomes" id="UP000704960"/>
    </source>
</evidence>
<dbReference type="InterPro" id="IPR055259">
    <property type="entry name" value="YkvP/CgeB_Glyco_trans-like"/>
</dbReference>
<reference evidence="2" key="1">
    <citation type="submission" date="2020-07" db="EMBL/GenBank/DDBJ databases">
        <title>Huge and variable diversity of episymbiotic CPR bacteria and DPANN archaea in groundwater ecosystems.</title>
        <authorList>
            <person name="He C.Y."/>
            <person name="Keren R."/>
            <person name="Whittaker M."/>
            <person name="Farag I.F."/>
            <person name="Doudna J."/>
            <person name="Cate J.H.D."/>
            <person name="Banfield J.F."/>
        </authorList>
    </citation>
    <scope>NUCLEOTIDE SEQUENCE</scope>
    <source>
        <strain evidence="2">NC_groundwater_1226_Ag_S-0.1um_59_124</strain>
    </source>
</reference>